<dbReference type="EMBL" id="FNYA01000001">
    <property type="protein sequence ID" value="SEI45238.1"/>
    <property type="molecule type" value="Genomic_DNA"/>
</dbReference>
<evidence type="ECO:0000313" key="2">
    <source>
        <dbReference type="Proteomes" id="UP000199702"/>
    </source>
</evidence>
<protein>
    <recommendedName>
        <fullName evidence="3">Glycosyl transferases group 1</fullName>
    </recommendedName>
</protein>
<gene>
    <name evidence="1" type="ORF">SAMN05660918_0649</name>
</gene>
<accession>A0A1H6QN94</accession>
<reference evidence="2" key="1">
    <citation type="submission" date="2016-10" db="EMBL/GenBank/DDBJ databases">
        <authorList>
            <person name="Varghese N."/>
            <person name="Submissions S."/>
        </authorList>
    </citation>
    <scope>NUCLEOTIDE SEQUENCE [LARGE SCALE GENOMIC DNA]</scope>
    <source>
        <strain evidence="2">DSM 17934</strain>
    </source>
</reference>
<evidence type="ECO:0008006" key="3">
    <source>
        <dbReference type="Google" id="ProtNLM"/>
    </source>
</evidence>
<organism evidence="1 2">
    <name type="scientific">Flavobacterium terrigena</name>
    <dbReference type="NCBI Taxonomy" id="402734"/>
    <lineage>
        <taxon>Bacteria</taxon>
        <taxon>Pseudomonadati</taxon>
        <taxon>Bacteroidota</taxon>
        <taxon>Flavobacteriia</taxon>
        <taxon>Flavobacteriales</taxon>
        <taxon>Flavobacteriaceae</taxon>
        <taxon>Flavobacterium</taxon>
    </lineage>
</organism>
<name>A0A1H6QN94_9FLAO</name>
<dbReference type="STRING" id="402734.SAMN05660918_0649"/>
<dbReference type="RefSeq" id="WP_091308789.1">
    <property type="nucleotide sequence ID" value="NZ_CBCSJU010000001.1"/>
</dbReference>
<dbReference type="AlphaFoldDB" id="A0A1H6QN94"/>
<evidence type="ECO:0000313" key="1">
    <source>
        <dbReference type="EMBL" id="SEI45238.1"/>
    </source>
</evidence>
<sequence length="322" mass="38121">MKQKICVISFDHWNYDKHIVTALNEYGVDSFHIKIGNFKYKNTWERVQNTFSKVFLGKNPKLKKRQDYILEMLKENGNQNQILVINPELIDKEYHLEIKKFTDKYIAYLYDSVSRCPVKHLLEGIFDEIFSFDKGDISTYGFLPITNYIYFDKPNVSVLPKQNFIYIGSIDNRLKYLNDFGENLKKQKQSFKFYAIGKKAFVNQLKQLFLGKNKNIVFKKNRFNQNETLKMYNESETIVDLVRDNQSGLSFRIFEAIGLQKNVITNNKSIETYDIFEANKIKVISNTNENIVFSDAVYPENIINKYHIRNWIVTVFNLNYDK</sequence>
<dbReference type="Proteomes" id="UP000199702">
    <property type="component" value="Unassembled WGS sequence"/>
</dbReference>
<proteinExistence type="predicted"/>
<keyword evidence="2" id="KW-1185">Reference proteome</keyword>
<dbReference type="OrthoDB" id="3251881at2"/>